<evidence type="ECO:0000313" key="2">
    <source>
        <dbReference type="EMBL" id="KAB1278896.1"/>
    </source>
</evidence>
<keyword evidence="3" id="KW-1185">Reference proteome</keyword>
<sequence>MFAGSPSRPYTGGGLIESLGRALPNEGPWLLKKEFKSKP</sequence>
<dbReference type="EMBL" id="JWIN03000005">
    <property type="protein sequence ID" value="KAB1278896.1"/>
    <property type="molecule type" value="Genomic_DNA"/>
</dbReference>
<organism evidence="2 3">
    <name type="scientific">Camelus dromedarius</name>
    <name type="common">Dromedary</name>
    <name type="synonym">Arabian camel</name>
    <dbReference type="NCBI Taxonomy" id="9838"/>
    <lineage>
        <taxon>Eukaryota</taxon>
        <taxon>Metazoa</taxon>
        <taxon>Chordata</taxon>
        <taxon>Craniata</taxon>
        <taxon>Vertebrata</taxon>
        <taxon>Euteleostomi</taxon>
        <taxon>Mammalia</taxon>
        <taxon>Eutheria</taxon>
        <taxon>Laurasiatheria</taxon>
        <taxon>Artiodactyla</taxon>
        <taxon>Tylopoda</taxon>
        <taxon>Camelidae</taxon>
        <taxon>Camelus</taxon>
    </lineage>
</organism>
<gene>
    <name evidence="2" type="ORF">Cadr_000007011</name>
</gene>
<proteinExistence type="predicted"/>
<evidence type="ECO:0000313" key="3">
    <source>
        <dbReference type="Proteomes" id="UP000299084"/>
    </source>
</evidence>
<comment type="caution">
    <text evidence="2">The sequence shown here is derived from an EMBL/GenBank/DDBJ whole genome shotgun (WGS) entry which is preliminary data.</text>
</comment>
<protein>
    <submittedName>
        <fullName evidence="2">Uncharacterized protein</fullName>
    </submittedName>
</protein>
<reference evidence="2 3" key="1">
    <citation type="journal article" date="2019" name="Mol. Ecol. Resour.">
        <title>Improving Illumina assemblies with Hi-C and long reads: an example with the North African dromedary.</title>
        <authorList>
            <person name="Elbers J.P."/>
            <person name="Rogers M.F."/>
            <person name="Perelman P.L."/>
            <person name="Proskuryakova A.A."/>
            <person name="Serdyukova N.A."/>
            <person name="Johnson W.E."/>
            <person name="Horin P."/>
            <person name="Corander J."/>
            <person name="Murphy D."/>
            <person name="Burger P.A."/>
        </authorList>
    </citation>
    <scope>NUCLEOTIDE SEQUENCE [LARGE SCALE GENOMIC DNA]</scope>
    <source>
        <strain evidence="2">Drom800</strain>
        <tissue evidence="2">Blood</tissue>
    </source>
</reference>
<feature type="region of interest" description="Disordered" evidence="1">
    <location>
        <begin position="1"/>
        <end position="21"/>
    </location>
</feature>
<evidence type="ECO:0000256" key="1">
    <source>
        <dbReference type="SAM" id="MobiDB-lite"/>
    </source>
</evidence>
<name>A0A5N4E788_CAMDR</name>
<dbReference type="Proteomes" id="UP000299084">
    <property type="component" value="Unassembled WGS sequence"/>
</dbReference>
<accession>A0A5N4E788</accession>
<dbReference type="AlphaFoldDB" id="A0A5N4E788"/>